<reference evidence="1" key="1">
    <citation type="submission" date="2021-03" db="EMBL/GenBank/DDBJ databases">
        <title>Draft genome sequence of rust myrtle Austropuccinia psidii MF-1, a brazilian biotype.</title>
        <authorList>
            <person name="Quecine M.C."/>
            <person name="Pachon D.M.R."/>
            <person name="Bonatelli M.L."/>
            <person name="Correr F.H."/>
            <person name="Franceschini L.M."/>
            <person name="Leite T.F."/>
            <person name="Margarido G.R.A."/>
            <person name="Almeida C.A."/>
            <person name="Ferrarezi J.A."/>
            <person name="Labate C.A."/>
        </authorList>
    </citation>
    <scope>NUCLEOTIDE SEQUENCE</scope>
    <source>
        <strain evidence="1">MF-1</strain>
    </source>
</reference>
<gene>
    <name evidence="1" type="ORF">O181_016444</name>
</gene>
<accession>A0A9Q3C1Q5</accession>
<dbReference type="SUPFAM" id="SSF53098">
    <property type="entry name" value="Ribonuclease H-like"/>
    <property type="match status" value="1"/>
</dbReference>
<dbReference type="EMBL" id="AVOT02004565">
    <property type="protein sequence ID" value="MBW0476729.1"/>
    <property type="molecule type" value="Genomic_DNA"/>
</dbReference>
<proteinExistence type="predicted"/>
<evidence type="ECO:0000313" key="1">
    <source>
        <dbReference type="EMBL" id="MBW0476729.1"/>
    </source>
</evidence>
<comment type="caution">
    <text evidence="1">The sequence shown here is derived from an EMBL/GenBank/DDBJ whole genome shotgun (WGS) entry which is preliminary data.</text>
</comment>
<organism evidence="1 2">
    <name type="scientific">Austropuccinia psidii MF-1</name>
    <dbReference type="NCBI Taxonomy" id="1389203"/>
    <lineage>
        <taxon>Eukaryota</taxon>
        <taxon>Fungi</taxon>
        <taxon>Dikarya</taxon>
        <taxon>Basidiomycota</taxon>
        <taxon>Pucciniomycotina</taxon>
        <taxon>Pucciniomycetes</taxon>
        <taxon>Pucciniales</taxon>
        <taxon>Sphaerophragmiaceae</taxon>
        <taxon>Austropuccinia</taxon>
    </lineage>
</organism>
<sequence length="124" mass="14503">MHLGPIFIDFFGTNLSFSTAYHPQTDGLAKRMIQALEDMIKRFCTYGFTNYWLTLIPELRLEYRKSVHSSTGQTPDMLEEGWNSRLPADILRKDLIEIYPEDSSFKLFLDEVKNNAKKRMNDAF</sequence>
<dbReference type="InterPro" id="IPR036397">
    <property type="entry name" value="RNaseH_sf"/>
</dbReference>
<dbReference type="AlphaFoldDB" id="A0A9Q3C1Q5"/>
<dbReference type="Proteomes" id="UP000765509">
    <property type="component" value="Unassembled WGS sequence"/>
</dbReference>
<protein>
    <recommendedName>
        <fullName evidence="3">Integrase catalytic domain-containing protein</fullName>
    </recommendedName>
</protein>
<name>A0A9Q3C1Q5_9BASI</name>
<dbReference type="InterPro" id="IPR012337">
    <property type="entry name" value="RNaseH-like_sf"/>
</dbReference>
<evidence type="ECO:0000313" key="2">
    <source>
        <dbReference type="Proteomes" id="UP000765509"/>
    </source>
</evidence>
<dbReference type="Gene3D" id="3.30.420.10">
    <property type="entry name" value="Ribonuclease H-like superfamily/Ribonuclease H"/>
    <property type="match status" value="1"/>
</dbReference>
<dbReference type="GO" id="GO:0003676">
    <property type="term" value="F:nucleic acid binding"/>
    <property type="evidence" value="ECO:0007669"/>
    <property type="project" value="InterPro"/>
</dbReference>
<keyword evidence="2" id="KW-1185">Reference proteome</keyword>
<evidence type="ECO:0008006" key="3">
    <source>
        <dbReference type="Google" id="ProtNLM"/>
    </source>
</evidence>